<comment type="caution">
    <text evidence="1">The sequence shown here is derived from an EMBL/GenBank/DDBJ whole genome shotgun (WGS) entry which is preliminary data.</text>
</comment>
<evidence type="ECO:0000313" key="2">
    <source>
        <dbReference type="Proteomes" id="UP001207588"/>
    </source>
</evidence>
<dbReference type="RefSeq" id="WP_155727251.1">
    <property type="nucleotide sequence ID" value="NZ_JACKTG010000092.1"/>
</dbReference>
<sequence>MTTPHHHSIEIEVQDPDTGERHVFTGDTEAAATAAAEEYFGVDEAQERDND</sequence>
<reference evidence="1" key="1">
    <citation type="submission" date="2020-07" db="EMBL/GenBank/DDBJ databases">
        <authorList>
            <person name="Pettersson B.M.F."/>
            <person name="Behra P.R.K."/>
            <person name="Ramesh M."/>
            <person name="Das S."/>
            <person name="Dasgupta S."/>
            <person name="Kirsebom L.A."/>
        </authorList>
    </citation>
    <scope>NUCLEOTIDE SEQUENCE</scope>
    <source>
        <strain evidence="1">DSM 45439</strain>
    </source>
</reference>
<name>A0AAW5SCX1_MYCBC</name>
<dbReference type="EMBL" id="JACKTG010000092">
    <property type="protein sequence ID" value="MCV6993003.1"/>
    <property type="molecule type" value="Genomic_DNA"/>
</dbReference>
<dbReference type="AlphaFoldDB" id="A0AAW5SCX1"/>
<organism evidence="1 2">
    <name type="scientific">Mycobacterium bouchedurhonense</name>
    <dbReference type="NCBI Taxonomy" id="701041"/>
    <lineage>
        <taxon>Bacteria</taxon>
        <taxon>Bacillati</taxon>
        <taxon>Actinomycetota</taxon>
        <taxon>Actinomycetes</taxon>
        <taxon>Mycobacteriales</taxon>
        <taxon>Mycobacteriaceae</taxon>
        <taxon>Mycobacterium</taxon>
        <taxon>Mycobacterium avium complex (MAC)</taxon>
    </lineage>
</organism>
<dbReference type="Proteomes" id="UP001207588">
    <property type="component" value="Unassembled WGS sequence"/>
</dbReference>
<evidence type="ECO:0000313" key="1">
    <source>
        <dbReference type="EMBL" id="MCV6993003.1"/>
    </source>
</evidence>
<reference evidence="1" key="2">
    <citation type="journal article" date="2022" name="BMC Genomics">
        <title>Comparative genome analysis of mycobacteria focusing on tRNA and non-coding RNA.</title>
        <authorList>
            <person name="Behra P.R.K."/>
            <person name="Pettersson B.M.F."/>
            <person name="Ramesh M."/>
            <person name="Das S."/>
            <person name="Dasgupta S."/>
            <person name="Kirsebom L.A."/>
        </authorList>
    </citation>
    <scope>NUCLEOTIDE SEQUENCE</scope>
    <source>
        <strain evidence="1">DSM 45439</strain>
    </source>
</reference>
<accession>A0AAW5SCX1</accession>
<protein>
    <submittedName>
        <fullName evidence="1">Uncharacterized protein</fullName>
    </submittedName>
</protein>
<gene>
    <name evidence="1" type="ORF">H7I91_27765</name>
</gene>
<proteinExistence type="predicted"/>